<accession>A0ABT9ZSD1</accession>
<dbReference type="EMBL" id="JAUSUG010000004">
    <property type="protein sequence ID" value="MDQ0254136.1"/>
    <property type="molecule type" value="Genomic_DNA"/>
</dbReference>
<comment type="caution">
    <text evidence="1">The sequence shown here is derived from an EMBL/GenBank/DDBJ whole genome shotgun (WGS) entry which is preliminary data.</text>
</comment>
<evidence type="ECO:0000313" key="1">
    <source>
        <dbReference type="EMBL" id="MDQ0254136.1"/>
    </source>
</evidence>
<dbReference type="RefSeq" id="WP_307323647.1">
    <property type="nucleotide sequence ID" value="NZ_JAUSUG010000004.1"/>
</dbReference>
<sequence>MKKTEKHIPWESLPDTLTAQQICEILEMSRRRVYELFKIHVDYGGIPTFQIGASIKVDKKDFKQWNDGRKGKKCSQTT</sequence>
<protein>
    <recommendedName>
        <fullName evidence="3">Helix-turn-helix domain-containing protein</fullName>
    </recommendedName>
</protein>
<organism evidence="1 2">
    <name type="scientific">Evansella vedderi</name>
    <dbReference type="NCBI Taxonomy" id="38282"/>
    <lineage>
        <taxon>Bacteria</taxon>
        <taxon>Bacillati</taxon>
        <taxon>Bacillota</taxon>
        <taxon>Bacilli</taxon>
        <taxon>Bacillales</taxon>
        <taxon>Bacillaceae</taxon>
        <taxon>Evansella</taxon>
    </lineage>
</organism>
<evidence type="ECO:0000313" key="2">
    <source>
        <dbReference type="Proteomes" id="UP001230005"/>
    </source>
</evidence>
<gene>
    <name evidence="1" type="ORF">J2S74_001509</name>
</gene>
<reference evidence="1 2" key="1">
    <citation type="submission" date="2023-07" db="EMBL/GenBank/DDBJ databases">
        <title>Genomic Encyclopedia of Type Strains, Phase IV (KMG-IV): sequencing the most valuable type-strain genomes for metagenomic binning, comparative biology and taxonomic classification.</title>
        <authorList>
            <person name="Goeker M."/>
        </authorList>
    </citation>
    <scope>NUCLEOTIDE SEQUENCE [LARGE SCALE GENOMIC DNA]</scope>
    <source>
        <strain evidence="1 2">DSM 9768</strain>
    </source>
</reference>
<proteinExistence type="predicted"/>
<evidence type="ECO:0008006" key="3">
    <source>
        <dbReference type="Google" id="ProtNLM"/>
    </source>
</evidence>
<name>A0ABT9ZSD1_9BACI</name>
<dbReference type="Proteomes" id="UP001230005">
    <property type="component" value="Unassembled WGS sequence"/>
</dbReference>
<keyword evidence="2" id="KW-1185">Reference proteome</keyword>